<reference evidence="1" key="1">
    <citation type="submission" date="2020-07" db="EMBL/GenBank/DDBJ databases">
        <title>Multicomponent nature underlies the extraordinary mechanical properties of spider dragline silk.</title>
        <authorList>
            <person name="Kono N."/>
            <person name="Nakamura H."/>
            <person name="Mori M."/>
            <person name="Yoshida Y."/>
            <person name="Ohtoshi R."/>
            <person name="Malay A.D."/>
            <person name="Moran D.A.P."/>
            <person name="Tomita M."/>
            <person name="Numata K."/>
            <person name="Arakawa K."/>
        </authorList>
    </citation>
    <scope>NUCLEOTIDE SEQUENCE</scope>
</reference>
<proteinExistence type="predicted"/>
<dbReference type="OrthoDB" id="6482745at2759"/>
<keyword evidence="2" id="KW-1185">Reference proteome</keyword>
<organism evidence="1 2">
    <name type="scientific">Trichonephila clavata</name>
    <name type="common">Joro spider</name>
    <name type="synonym">Nephila clavata</name>
    <dbReference type="NCBI Taxonomy" id="2740835"/>
    <lineage>
        <taxon>Eukaryota</taxon>
        <taxon>Metazoa</taxon>
        <taxon>Ecdysozoa</taxon>
        <taxon>Arthropoda</taxon>
        <taxon>Chelicerata</taxon>
        <taxon>Arachnida</taxon>
        <taxon>Araneae</taxon>
        <taxon>Araneomorphae</taxon>
        <taxon>Entelegynae</taxon>
        <taxon>Araneoidea</taxon>
        <taxon>Nephilidae</taxon>
        <taxon>Trichonephila</taxon>
    </lineage>
</organism>
<comment type="caution">
    <text evidence="1">The sequence shown here is derived from an EMBL/GenBank/DDBJ whole genome shotgun (WGS) entry which is preliminary data.</text>
</comment>
<gene>
    <name evidence="1" type="ORF">TNCT_537071</name>
</gene>
<dbReference type="EMBL" id="BMAO01015192">
    <property type="protein sequence ID" value="GFR00014.1"/>
    <property type="molecule type" value="Genomic_DNA"/>
</dbReference>
<evidence type="ECO:0000313" key="1">
    <source>
        <dbReference type="EMBL" id="GFR00014.1"/>
    </source>
</evidence>
<dbReference type="AlphaFoldDB" id="A0A8X6GBU9"/>
<protein>
    <submittedName>
        <fullName evidence="1">Uncharacterized protein</fullName>
    </submittedName>
</protein>
<sequence length="105" mass="12163">MESSSEVYEMSDAALISFLLKMFAEHFIKMCANDIQWGNLLGDVVMEIGFGAELSCCKAILKLFPHVKILIEVNEEMTAFRRRTIRDRRVGFHIGSILNRFVYYH</sequence>
<name>A0A8X6GBU9_TRICU</name>
<evidence type="ECO:0000313" key="2">
    <source>
        <dbReference type="Proteomes" id="UP000887116"/>
    </source>
</evidence>
<dbReference type="Proteomes" id="UP000887116">
    <property type="component" value="Unassembled WGS sequence"/>
</dbReference>
<accession>A0A8X6GBU9</accession>